<dbReference type="EMBL" id="CP127173">
    <property type="protein sequence ID" value="WIV58237.1"/>
    <property type="molecule type" value="Genomic_DNA"/>
</dbReference>
<feature type="domain" description="RsbT co-antagonist protein RsbRD N-terminal" evidence="2">
    <location>
        <begin position="24"/>
        <end position="163"/>
    </location>
</feature>
<proteinExistence type="predicted"/>
<keyword evidence="4" id="KW-1185">Reference proteome</keyword>
<dbReference type="Gene3D" id="1.10.10.2840">
    <property type="entry name" value="PucR C-terminal helix-turn-helix domain"/>
    <property type="match status" value="1"/>
</dbReference>
<evidence type="ECO:0000313" key="4">
    <source>
        <dbReference type="Proteomes" id="UP001227101"/>
    </source>
</evidence>
<dbReference type="InterPro" id="IPR042070">
    <property type="entry name" value="PucR_C-HTH_sf"/>
</dbReference>
<dbReference type="Proteomes" id="UP001227101">
    <property type="component" value="Chromosome"/>
</dbReference>
<sequence length="401" mass="43147">MTDDKTGFRLGGQDLADRLTAALPSMTRVVLGELVERLSAYRLMPGEELAGDISRVIEQTLRSFVRVLRTRALPTPAEVAFLRESAARRAEEGIPIDVVLTAYHVGIQVTWDAMTADARPGDIADVMAVNALLLRYLELITPAVAGGYLAQQQSISGDEHSARQSLLAALLGGEPAREAADQAGLRLPARYSVVALGFGAHPDETSADVDAAVAARRKLRRLRAELERQVREPMLASLTTDGGLVLLPERDPAWLADVVRALSRAAAVEVTAGVAVAEPDEVVTAAPCARRILAVARTFGRPPGVYRLDDVVLEYQLSCPSEARDRLAELLDPVADKADLLETLRAYLRLGDRRTTAARLHVHPNTVDYRLRRVQALTGLDPTATADITLLGAAVVARSAG</sequence>
<dbReference type="Pfam" id="PF14361">
    <property type="entry name" value="RsbRD_N"/>
    <property type="match status" value="1"/>
</dbReference>
<dbReference type="PANTHER" id="PTHR33744:SF1">
    <property type="entry name" value="DNA-BINDING TRANSCRIPTIONAL ACTIVATOR ADER"/>
    <property type="match status" value="1"/>
</dbReference>
<feature type="domain" description="PucR C-terminal helix-turn-helix" evidence="1">
    <location>
        <begin position="340"/>
        <end position="395"/>
    </location>
</feature>
<reference evidence="3 4" key="1">
    <citation type="submission" date="2023-06" db="EMBL/GenBank/DDBJ databases">
        <authorList>
            <person name="Oyuntsetseg B."/>
            <person name="Kim S.B."/>
        </authorList>
    </citation>
    <scope>NUCLEOTIDE SEQUENCE [LARGE SCALE GENOMIC DNA]</scope>
    <source>
        <strain evidence="3 4">2-2</strain>
    </source>
</reference>
<dbReference type="InterPro" id="IPR025751">
    <property type="entry name" value="RsbRD_N_dom"/>
</dbReference>
<evidence type="ECO:0000313" key="3">
    <source>
        <dbReference type="EMBL" id="WIV58237.1"/>
    </source>
</evidence>
<dbReference type="InterPro" id="IPR051448">
    <property type="entry name" value="CdaR-like_regulators"/>
</dbReference>
<dbReference type="RefSeq" id="WP_285455583.1">
    <property type="nucleotide sequence ID" value="NZ_CP127173.1"/>
</dbReference>
<dbReference type="InterPro" id="IPR025736">
    <property type="entry name" value="PucR_C-HTH_dom"/>
</dbReference>
<dbReference type="Pfam" id="PF13556">
    <property type="entry name" value="HTH_30"/>
    <property type="match status" value="1"/>
</dbReference>
<accession>A0ABY8XRD8</accession>
<evidence type="ECO:0000259" key="1">
    <source>
        <dbReference type="Pfam" id="PF13556"/>
    </source>
</evidence>
<gene>
    <name evidence="3" type="ORF">QP939_06135</name>
</gene>
<dbReference type="PANTHER" id="PTHR33744">
    <property type="entry name" value="CARBOHYDRATE DIACID REGULATOR"/>
    <property type="match status" value="1"/>
</dbReference>
<protein>
    <submittedName>
        <fullName evidence="3">Helix-turn-helix domain-containing protein</fullName>
    </submittedName>
</protein>
<organism evidence="3 4">
    <name type="scientific">Amycolatopsis nalaikhensis</name>
    <dbReference type="NCBI Taxonomy" id="715472"/>
    <lineage>
        <taxon>Bacteria</taxon>
        <taxon>Bacillati</taxon>
        <taxon>Actinomycetota</taxon>
        <taxon>Actinomycetes</taxon>
        <taxon>Pseudonocardiales</taxon>
        <taxon>Pseudonocardiaceae</taxon>
        <taxon>Amycolatopsis</taxon>
    </lineage>
</organism>
<name>A0ABY8XRD8_9PSEU</name>
<evidence type="ECO:0000259" key="2">
    <source>
        <dbReference type="Pfam" id="PF14361"/>
    </source>
</evidence>